<name>A0A8S0VC15_OLEEU</name>
<dbReference type="AlphaFoldDB" id="A0A8S0VC15"/>
<evidence type="ECO:0000313" key="2">
    <source>
        <dbReference type="Proteomes" id="UP000594638"/>
    </source>
</evidence>
<dbReference type="Gramene" id="OE9A075987T1">
    <property type="protein sequence ID" value="OE9A075987C1"/>
    <property type="gene ID" value="OE9A075987"/>
</dbReference>
<dbReference type="Pfam" id="PF00833">
    <property type="entry name" value="Ribosomal_S17e"/>
    <property type="match status" value="1"/>
</dbReference>
<organism evidence="1 2">
    <name type="scientific">Olea europaea subsp. europaea</name>
    <dbReference type="NCBI Taxonomy" id="158383"/>
    <lineage>
        <taxon>Eukaryota</taxon>
        <taxon>Viridiplantae</taxon>
        <taxon>Streptophyta</taxon>
        <taxon>Embryophyta</taxon>
        <taxon>Tracheophyta</taxon>
        <taxon>Spermatophyta</taxon>
        <taxon>Magnoliopsida</taxon>
        <taxon>eudicotyledons</taxon>
        <taxon>Gunneridae</taxon>
        <taxon>Pentapetalae</taxon>
        <taxon>asterids</taxon>
        <taxon>lamiids</taxon>
        <taxon>Lamiales</taxon>
        <taxon>Oleaceae</taxon>
        <taxon>Oleeae</taxon>
        <taxon>Olea</taxon>
    </lineage>
</organism>
<comment type="caution">
    <text evidence="1">The sequence shown here is derived from an EMBL/GenBank/DDBJ whole genome shotgun (WGS) entry which is preliminary data.</text>
</comment>
<dbReference type="EMBL" id="CACTIH010009207">
    <property type="protein sequence ID" value="CAA3027515.1"/>
    <property type="molecule type" value="Genomic_DNA"/>
</dbReference>
<reference evidence="1 2" key="1">
    <citation type="submission" date="2019-12" db="EMBL/GenBank/DDBJ databases">
        <authorList>
            <person name="Alioto T."/>
            <person name="Alioto T."/>
            <person name="Gomez Garrido J."/>
        </authorList>
    </citation>
    <scope>NUCLEOTIDE SEQUENCE [LARGE SCALE GENOMIC DNA]</scope>
</reference>
<gene>
    <name evidence="1" type="ORF">OLEA9_A075987</name>
</gene>
<dbReference type="Proteomes" id="UP000594638">
    <property type="component" value="Unassembled WGS sequence"/>
</dbReference>
<keyword evidence="2" id="KW-1185">Reference proteome</keyword>
<protein>
    <submittedName>
        <fullName evidence="1">40S ribosomal S17</fullName>
    </submittedName>
</protein>
<evidence type="ECO:0000313" key="1">
    <source>
        <dbReference type="EMBL" id="CAA3027515.1"/>
    </source>
</evidence>
<dbReference type="PANTHER" id="PTHR10732">
    <property type="entry name" value="40S RIBOSOMAL PROTEIN S17"/>
    <property type="match status" value="1"/>
</dbReference>
<dbReference type="OrthoDB" id="1736058at2759"/>
<dbReference type="GO" id="GO:0005840">
    <property type="term" value="C:ribosome"/>
    <property type="evidence" value="ECO:0007669"/>
    <property type="project" value="InterPro"/>
</dbReference>
<dbReference type="GO" id="GO:0006412">
    <property type="term" value="P:translation"/>
    <property type="evidence" value="ECO:0007669"/>
    <property type="project" value="InterPro"/>
</dbReference>
<dbReference type="PANTHER" id="PTHR10732:SF0">
    <property type="entry name" value="40S RIBOSOMAL PROTEIN S17"/>
    <property type="match status" value="1"/>
</dbReference>
<dbReference type="InterPro" id="IPR001210">
    <property type="entry name" value="Ribosomal_eS17"/>
</dbReference>
<accession>A0A8S0VC15</accession>
<sequence>MDFVPDESAIKTDVIEVDQETHDMLTALGMADLPGVIKQTIEPQSLPTTPAYGRGGVGGAGRRMRISVTITKEI</sequence>
<proteinExistence type="predicted"/>
<dbReference type="GO" id="GO:0003735">
    <property type="term" value="F:structural constituent of ribosome"/>
    <property type="evidence" value="ECO:0007669"/>
    <property type="project" value="InterPro"/>
</dbReference>